<feature type="domain" description="Metallo-beta-lactamase" evidence="2">
    <location>
        <begin position="16"/>
        <end position="208"/>
    </location>
</feature>
<evidence type="ECO:0000259" key="3">
    <source>
        <dbReference type="SMART" id="SM01027"/>
    </source>
</evidence>
<dbReference type="GO" id="GO:0004521">
    <property type="term" value="F:RNA endonuclease activity"/>
    <property type="evidence" value="ECO:0007669"/>
    <property type="project" value="TreeGrafter"/>
</dbReference>
<dbReference type="InterPro" id="IPR022712">
    <property type="entry name" value="Beta_Casp"/>
</dbReference>
<dbReference type="InterPro" id="IPR036866">
    <property type="entry name" value="RibonucZ/Hydroxyglut_hydro"/>
</dbReference>
<dbReference type="Pfam" id="PF10996">
    <property type="entry name" value="Beta-Casp"/>
    <property type="match status" value="1"/>
</dbReference>
<name>A0A1G2KSU7_9BACT</name>
<dbReference type="CDD" id="cd16295">
    <property type="entry name" value="TTHA0252-CPSF-like_MBL-fold"/>
    <property type="match status" value="1"/>
</dbReference>
<reference evidence="4 5" key="1">
    <citation type="journal article" date="2016" name="Nat. Commun.">
        <title>Thousands of microbial genomes shed light on interconnected biogeochemical processes in an aquifer system.</title>
        <authorList>
            <person name="Anantharaman K."/>
            <person name="Brown C.T."/>
            <person name="Hug L.A."/>
            <person name="Sharon I."/>
            <person name="Castelle C.J."/>
            <person name="Probst A.J."/>
            <person name="Thomas B.C."/>
            <person name="Singh A."/>
            <person name="Wilkins M.J."/>
            <person name="Karaoz U."/>
            <person name="Brodie E.L."/>
            <person name="Williams K.H."/>
            <person name="Hubbard S.S."/>
            <person name="Banfield J.F."/>
        </authorList>
    </citation>
    <scope>NUCLEOTIDE SEQUENCE [LARGE SCALE GENOMIC DNA]</scope>
</reference>
<evidence type="ECO:0000259" key="2">
    <source>
        <dbReference type="SMART" id="SM00849"/>
    </source>
</evidence>
<dbReference type="Gene3D" id="3.60.15.10">
    <property type="entry name" value="Ribonuclease Z/Hydroxyacylglutathione hydrolase-like"/>
    <property type="match status" value="1"/>
</dbReference>
<dbReference type="Pfam" id="PF00753">
    <property type="entry name" value="Lactamase_B"/>
    <property type="match status" value="1"/>
</dbReference>
<dbReference type="GO" id="GO:0016787">
    <property type="term" value="F:hydrolase activity"/>
    <property type="evidence" value="ECO:0007669"/>
    <property type="project" value="UniProtKB-KW"/>
</dbReference>
<dbReference type="InterPro" id="IPR011108">
    <property type="entry name" value="RMMBL"/>
</dbReference>
<protein>
    <recommendedName>
        <fullName evidence="6">MBL fold hydrolase</fullName>
    </recommendedName>
</protein>
<evidence type="ECO:0008006" key="6">
    <source>
        <dbReference type="Google" id="ProtNLM"/>
    </source>
</evidence>
<dbReference type="SMART" id="SM00849">
    <property type="entry name" value="Lactamase_B"/>
    <property type="match status" value="1"/>
</dbReference>
<dbReference type="Pfam" id="PF07521">
    <property type="entry name" value="RMMBL"/>
    <property type="match status" value="1"/>
</dbReference>
<dbReference type="InterPro" id="IPR050698">
    <property type="entry name" value="MBL"/>
</dbReference>
<proteinExistence type="predicted"/>
<comment type="caution">
    <text evidence="4">The sequence shown here is derived from an EMBL/GenBank/DDBJ whole genome shotgun (WGS) entry which is preliminary data.</text>
</comment>
<dbReference type="EMBL" id="MHQL01000061">
    <property type="protein sequence ID" value="OHA01521.1"/>
    <property type="molecule type" value="Genomic_DNA"/>
</dbReference>
<sequence>MKNIAISFFGGTSEVTGACYLAELNGKRLLVDCGLLQGLRFSEDRNREPFPFDPKTLDAVIITHGHIDHIGRIPKLWRGGFRGKIYSTHPTSELLSVMLMDAFMLMEHESERHHEELLYTKEDLEHVLTLRHPIEYYQKIDMGDGVVFELMNAGHILGSSFVRFSVGGKKIVFTGDVGNIPSVLLPPPDDISGTNILIIESAYGNRNHAHTADRAVMLERAIEDVVARKGVLMIPIFATERTQEILYEINDMLFKKRVPELPVYLDSPLAIKTTEVFEKFPLYYNNEAKVSYRHDADIFRFKKLRFVETKEESMAINDAPPPKVILAGSGMMTGGRILHHAVRYLSDPASILLIVGYQPGGSLGRRLLDHEPQVKILGQMVSARAEVRIIDGFSAHADQEQLKQFIWNTRDTLEKVFVVQGEYAASSHLAQAVVDNFGISAVVPRFGERFEF</sequence>
<evidence type="ECO:0000256" key="1">
    <source>
        <dbReference type="ARBA" id="ARBA00022801"/>
    </source>
</evidence>
<gene>
    <name evidence="4" type="ORF">A3C16_02315</name>
</gene>
<accession>A0A1G2KSU7</accession>
<dbReference type="AlphaFoldDB" id="A0A1G2KSU7"/>
<dbReference type="Proteomes" id="UP000177811">
    <property type="component" value="Unassembled WGS sequence"/>
</dbReference>
<evidence type="ECO:0000313" key="5">
    <source>
        <dbReference type="Proteomes" id="UP000177811"/>
    </source>
</evidence>
<dbReference type="SUPFAM" id="SSF56281">
    <property type="entry name" value="Metallo-hydrolase/oxidoreductase"/>
    <property type="match status" value="1"/>
</dbReference>
<dbReference type="InterPro" id="IPR001279">
    <property type="entry name" value="Metallo-B-lactamas"/>
</dbReference>
<dbReference type="PANTHER" id="PTHR11203:SF37">
    <property type="entry name" value="INTEGRATOR COMPLEX SUBUNIT 11"/>
    <property type="match status" value="1"/>
</dbReference>
<evidence type="ECO:0000313" key="4">
    <source>
        <dbReference type="EMBL" id="OHA01521.1"/>
    </source>
</evidence>
<keyword evidence="1" id="KW-0378">Hydrolase</keyword>
<feature type="domain" description="Beta-Casp" evidence="3">
    <location>
        <begin position="242"/>
        <end position="367"/>
    </location>
</feature>
<dbReference type="SMART" id="SM01027">
    <property type="entry name" value="Beta-Casp"/>
    <property type="match status" value="1"/>
</dbReference>
<dbReference type="Gene3D" id="3.40.50.10890">
    <property type="match status" value="1"/>
</dbReference>
<dbReference type="PANTHER" id="PTHR11203">
    <property type="entry name" value="CLEAVAGE AND POLYADENYLATION SPECIFICITY FACTOR FAMILY MEMBER"/>
    <property type="match status" value="1"/>
</dbReference>
<organism evidence="4 5">
    <name type="scientific">Candidatus Sungbacteria bacterium RIFCSPHIGHO2_02_FULL_51_29</name>
    <dbReference type="NCBI Taxonomy" id="1802273"/>
    <lineage>
        <taxon>Bacteria</taxon>
        <taxon>Candidatus Sungiibacteriota</taxon>
    </lineage>
</organism>